<reference evidence="4" key="2">
    <citation type="submission" date="2013-04" db="EMBL/GenBank/DDBJ databases">
        <title>Genomic mechanisms accounting for the adaptation to parasitism in nematode-trapping fungi.</title>
        <authorList>
            <person name="Ahren D.G."/>
        </authorList>
    </citation>
    <scope>NUCLEOTIDE SEQUENCE [LARGE SCALE GENOMIC DNA]</scope>
    <source>
        <strain evidence="4">CBS 200.50</strain>
    </source>
</reference>
<comment type="caution">
    <text evidence="3">The sequence shown here is derived from an EMBL/GenBank/DDBJ whole genome shotgun (WGS) entry which is preliminary data.</text>
</comment>
<feature type="region of interest" description="Disordered" evidence="1">
    <location>
        <begin position="347"/>
        <end position="368"/>
    </location>
</feature>
<dbReference type="SUPFAM" id="SSF81383">
    <property type="entry name" value="F-box domain"/>
    <property type="match status" value="1"/>
</dbReference>
<sequence>MFKNDFQISTIPEVHSNEASPNNSPHPDDYDVDPSDNLDQKPLILNLSIDIIALIIEYLSFRDTIALSLTTKGFRHLRPQGNPNSPLSTPLSPPFSPGSEALCSARIHQRFLCSKSSRPSCHKCPYCQDDMCPPTCSTAQILDTQTGIFFPGSLYAPDKATFKYSTEYSKRESALLTPSLLTPNVTNFRDSLLLSPSQRDSFMGLKKRESLLISPKRNSMMHLAINTPKPVEFVYSTIWCDHHRCPKDLLAQKRDLKTDNENGAGKFLVEYNNELRWERTRRDRGPRYQLWSRWLVGYKSEPTPQLQRAASAAGSGRRKSIIPWLDSQPDSAPGSTRRKSIIPWFDRERDPSLAPPPPPASNPGSFGSGHRKSLFSWLDKFKDPSELEEDKQPEEVYERSFYETFCLHCLRPLKVQTASKGLHSNWLGLTCECITSNHCGGCRRCGITSVRFTLVEAFDKVYQKRHNSNDGYVRKQSYWILLATECEIVRDAGPGSAVEPKRLRPRDAVANNRALNMIRGYSITPLPEMPRIGITDLPYNVMHCVVEYLRDGQSRDPHFWAMQASYCFPKSWQGSFGDFRAMNVHEDSREASHDDKIHD</sequence>
<evidence type="ECO:0000259" key="2">
    <source>
        <dbReference type="Pfam" id="PF00646"/>
    </source>
</evidence>
<feature type="domain" description="F-box" evidence="2">
    <location>
        <begin position="44"/>
        <end position="77"/>
    </location>
</feature>
<dbReference type="EMBL" id="AQGS01000132">
    <property type="protein sequence ID" value="EPS41895.1"/>
    <property type="molecule type" value="Genomic_DNA"/>
</dbReference>
<organism evidence="3 4">
    <name type="scientific">Dactylellina haptotyla (strain CBS 200.50)</name>
    <name type="common">Nematode-trapping fungus</name>
    <name type="synonym">Monacrosporium haptotylum</name>
    <dbReference type="NCBI Taxonomy" id="1284197"/>
    <lineage>
        <taxon>Eukaryota</taxon>
        <taxon>Fungi</taxon>
        <taxon>Dikarya</taxon>
        <taxon>Ascomycota</taxon>
        <taxon>Pezizomycotina</taxon>
        <taxon>Orbiliomycetes</taxon>
        <taxon>Orbiliales</taxon>
        <taxon>Orbiliaceae</taxon>
        <taxon>Dactylellina</taxon>
    </lineage>
</organism>
<keyword evidence="4" id="KW-1185">Reference proteome</keyword>
<evidence type="ECO:0000256" key="1">
    <source>
        <dbReference type="SAM" id="MobiDB-lite"/>
    </source>
</evidence>
<dbReference type="Proteomes" id="UP000015100">
    <property type="component" value="Unassembled WGS sequence"/>
</dbReference>
<dbReference type="InterPro" id="IPR036047">
    <property type="entry name" value="F-box-like_dom_sf"/>
</dbReference>
<protein>
    <recommendedName>
        <fullName evidence="2">F-box domain-containing protein</fullName>
    </recommendedName>
</protein>
<reference evidence="3 4" key="1">
    <citation type="journal article" date="2013" name="PLoS Genet.">
        <title>Genomic mechanisms accounting for the adaptation to parasitism in nematode-trapping fungi.</title>
        <authorList>
            <person name="Meerupati T."/>
            <person name="Andersson K.M."/>
            <person name="Friman E."/>
            <person name="Kumar D."/>
            <person name="Tunlid A."/>
            <person name="Ahren D."/>
        </authorList>
    </citation>
    <scope>NUCLEOTIDE SEQUENCE [LARGE SCALE GENOMIC DNA]</scope>
    <source>
        <strain evidence="3 4">CBS 200.50</strain>
    </source>
</reference>
<dbReference type="InterPro" id="IPR001810">
    <property type="entry name" value="F-box_dom"/>
</dbReference>
<feature type="region of interest" description="Disordered" evidence="1">
    <location>
        <begin position="319"/>
        <end position="338"/>
    </location>
</feature>
<dbReference type="Pfam" id="PF00646">
    <property type="entry name" value="F-box"/>
    <property type="match status" value="1"/>
</dbReference>
<evidence type="ECO:0000313" key="3">
    <source>
        <dbReference type="EMBL" id="EPS41895.1"/>
    </source>
</evidence>
<name>S8AFT0_DACHA</name>
<dbReference type="OrthoDB" id="5381143at2759"/>
<feature type="region of interest" description="Disordered" evidence="1">
    <location>
        <begin position="10"/>
        <end position="35"/>
    </location>
</feature>
<dbReference type="OMA" id="YNNELRW"/>
<evidence type="ECO:0000313" key="4">
    <source>
        <dbReference type="Proteomes" id="UP000015100"/>
    </source>
</evidence>
<proteinExistence type="predicted"/>
<dbReference type="HOGENOM" id="CLU_009121_0_0_1"/>
<dbReference type="AlphaFoldDB" id="S8AFT0"/>
<gene>
    <name evidence="3" type="ORF">H072_4119</name>
</gene>
<accession>S8AFT0</accession>